<evidence type="ECO:0000256" key="2">
    <source>
        <dbReference type="ARBA" id="ARBA00007639"/>
    </source>
</evidence>
<dbReference type="RefSeq" id="WP_099911078.1">
    <property type="nucleotide sequence ID" value="NZ_AWWI01000069.1"/>
</dbReference>
<evidence type="ECO:0000313" key="6">
    <source>
        <dbReference type="Proteomes" id="UP000231259"/>
    </source>
</evidence>
<keyword evidence="6" id="KW-1185">Reference proteome</keyword>
<dbReference type="OrthoDB" id="9066846at2"/>
<dbReference type="GO" id="GO:0030288">
    <property type="term" value="C:outer membrane-bounded periplasmic space"/>
    <property type="evidence" value="ECO:0007669"/>
    <property type="project" value="TreeGrafter"/>
</dbReference>
<evidence type="ECO:0000256" key="3">
    <source>
        <dbReference type="SAM" id="SignalP"/>
    </source>
</evidence>
<feature type="chain" id="PRO_5013930139" description="Periplasmic binding protein domain-containing protein" evidence="3">
    <location>
        <begin position="25"/>
        <end position="351"/>
    </location>
</feature>
<feature type="domain" description="Periplasmic binding protein" evidence="4">
    <location>
        <begin position="46"/>
        <end position="259"/>
    </location>
</feature>
<dbReference type="Pfam" id="PF13407">
    <property type="entry name" value="Peripla_BP_4"/>
    <property type="match status" value="1"/>
</dbReference>
<protein>
    <recommendedName>
        <fullName evidence="4">Periplasmic binding protein domain-containing protein</fullName>
    </recommendedName>
</protein>
<dbReference type="Proteomes" id="UP000231259">
    <property type="component" value="Unassembled WGS sequence"/>
</dbReference>
<name>A0A2G8RER5_9RHOB</name>
<reference evidence="5 6" key="1">
    <citation type="submission" date="2013-09" db="EMBL/GenBank/DDBJ databases">
        <title>Genome sequencing of Phaeobacter antarcticus sp. nov. SM1211.</title>
        <authorList>
            <person name="Zhang X.-Y."/>
            <person name="Liu C."/>
            <person name="Chen X.-L."/>
            <person name="Xie B.-B."/>
            <person name="Qin Q.-L."/>
            <person name="Rong J.-C."/>
            <person name="Zhang Y.-Z."/>
        </authorList>
    </citation>
    <scope>NUCLEOTIDE SEQUENCE [LARGE SCALE GENOMIC DNA]</scope>
    <source>
        <strain evidence="5 6">SM1211</strain>
    </source>
</reference>
<dbReference type="AlphaFoldDB" id="A0A2G8RER5"/>
<evidence type="ECO:0000259" key="4">
    <source>
        <dbReference type="Pfam" id="PF13407"/>
    </source>
</evidence>
<proteinExistence type="inferred from homology"/>
<sequence length="351" mass="36867">MLHNKMKIAVSALALTLGATGAMAQDTPSWCGPNEASLALLDGFGGNSWRLVTTASGKEEVAKCPSITQFEYSDGQGNTQKAISDINSMVARGIDALVVFGDAGPAVLPALTNAYRAGAIVVPYRVNVGGEAGKNYTKFIGSSFKEDGVNWGNWIKEQLPDGGNLLFISGPAGNSQGVDELEGMKSVLDDSYVFINPAPFAVTNWDPSLTQQVLSAEIAKNDKIDVIVSDFGPSLVGALPVFKEFDRSIPAIATSDGNSLSCFWADNTADNPDFKLFTVATGNDNVRLAVQWAVAEATGGTLPTDETFKAPVFENSVTSEPNAVDCRPDLPGSIYLSAEMAGKDQAAAVGQ</sequence>
<dbReference type="PANTHER" id="PTHR30036:SF7">
    <property type="entry name" value="ABC TRANSPORTER PERIPLASMIC-BINDING PROTEIN YPHF"/>
    <property type="match status" value="1"/>
</dbReference>
<dbReference type="GO" id="GO:0030246">
    <property type="term" value="F:carbohydrate binding"/>
    <property type="evidence" value="ECO:0007669"/>
    <property type="project" value="TreeGrafter"/>
</dbReference>
<accession>A0A2G8RER5</accession>
<dbReference type="InterPro" id="IPR050555">
    <property type="entry name" value="Bact_Solute-Bind_Prot2"/>
</dbReference>
<dbReference type="Gene3D" id="3.40.50.2300">
    <property type="match status" value="2"/>
</dbReference>
<dbReference type="PANTHER" id="PTHR30036">
    <property type="entry name" value="D-XYLOSE-BINDING PERIPLASMIC PROTEIN"/>
    <property type="match status" value="1"/>
</dbReference>
<organism evidence="5 6">
    <name type="scientific">Puniceibacterium antarcticum</name>
    <dbReference type="NCBI Taxonomy" id="1206336"/>
    <lineage>
        <taxon>Bacteria</taxon>
        <taxon>Pseudomonadati</taxon>
        <taxon>Pseudomonadota</taxon>
        <taxon>Alphaproteobacteria</taxon>
        <taxon>Rhodobacterales</taxon>
        <taxon>Paracoccaceae</taxon>
        <taxon>Puniceibacterium</taxon>
    </lineage>
</organism>
<dbReference type="InterPro" id="IPR028082">
    <property type="entry name" value="Peripla_BP_I"/>
</dbReference>
<gene>
    <name evidence="5" type="ORF">P775_11620</name>
</gene>
<comment type="subcellular location">
    <subcellularLocation>
        <location evidence="1">Periplasm</location>
    </subcellularLocation>
</comment>
<dbReference type="InterPro" id="IPR025997">
    <property type="entry name" value="SBP_2_dom"/>
</dbReference>
<feature type="signal peptide" evidence="3">
    <location>
        <begin position="1"/>
        <end position="24"/>
    </location>
</feature>
<keyword evidence="3" id="KW-0732">Signal</keyword>
<dbReference type="EMBL" id="AWWI01000069">
    <property type="protein sequence ID" value="PIL20029.1"/>
    <property type="molecule type" value="Genomic_DNA"/>
</dbReference>
<evidence type="ECO:0000256" key="1">
    <source>
        <dbReference type="ARBA" id="ARBA00004418"/>
    </source>
</evidence>
<comment type="caution">
    <text evidence="5">The sequence shown here is derived from an EMBL/GenBank/DDBJ whole genome shotgun (WGS) entry which is preliminary data.</text>
</comment>
<dbReference type="SUPFAM" id="SSF53822">
    <property type="entry name" value="Periplasmic binding protein-like I"/>
    <property type="match status" value="1"/>
</dbReference>
<evidence type="ECO:0000313" key="5">
    <source>
        <dbReference type="EMBL" id="PIL20029.1"/>
    </source>
</evidence>
<comment type="similarity">
    <text evidence="2">Belongs to the bacterial solute-binding protein 2 family.</text>
</comment>